<evidence type="ECO:0000256" key="2">
    <source>
        <dbReference type="ARBA" id="ARBA00022448"/>
    </source>
</evidence>
<dbReference type="OrthoDB" id="9773404at2"/>
<keyword evidence="6 7" id="KW-0472">Membrane</keyword>
<evidence type="ECO:0000256" key="7">
    <source>
        <dbReference type="SAM" id="Phobius"/>
    </source>
</evidence>
<evidence type="ECO:0000256" key="1">
    <source>
        <dbReference type="ARBA" id="ARBA00004651"/>
    </source>
</evidence>
<dbReference type="CDD" id="cd06174">
    <property type="entry name" value="MFS"/>
    <property type="match status" value="1"/>
</dbReference>
<dbReference type="Pfam" id="PF07690">
    <property type="entry name" value="MFS_1"/>
    <property type="match status" value="1"/>
</dbReference>
<feature type="transmembrane region" description="Helical" evidence="7">
    <location>
        <begin position="347"/>
        <end position="365"/>
    </location>
</feature>
<dbReference type="AlphaFoldDB" id="A0A0B7MD70"/>
<evidence type="ECO:0000256" key="6">
    <source>
        <dbReference type="ARBA" id="ARBA00023136"/>
    </source>
</evidence>
<keyword evidence="3" id="KW-1003">Cell membrane</keyword>
<feature type="transmembrane region" description="Helical" evidence="7">
    <location>
        <begin position="303"/>
        <end position="326"/>
    </location>
</feature>
<feature type="domain" description="Major facilitator superfamily (MFS) profile" evidence="8">
    <location>
        <begin position="10"/>
        <end position="396"/>
    </location>
</feature>
<dbReference type="Proteomes" id="UP000046155">
    <property type="component" value="Unassembled WGS sequence"/>
</dbReference>
<keyword evidence="4 7" id="KW-0812">Transmembrane</keyword>
<dbReference type="PANTHER" id="PTHR43124:SF3">
    <property type="entry name" value="CHLORAMPHENICOL EFFLUX PUMP RV0191"/>
    <property type="match status" value="1"/>
</dbReference>
<protein>
    <submittedName>
        <fullName evidence="9">Putative Cyanate permease</fullName>
    </submittedName>
</protein>
<feature type="transmembrane region" description="Helical" evidence="7">
    <location>
        <begin position="277"/>
        <end position="297"/>
    </location>
</feature>
<sequence length="415" mass="44487">MDEKLYPQRWLILAVLFVVVSILQFAVIITPGIATIFMPEYGFTPAQFGIVCNMPFLAGVLFGIPCGSLGDRYGTKKLMLIGLIIFIVGAFWRVFAADFISLCISSLVMGFALATLNSNSTKIIRLWFPGRAMGSAMGVYVCGASRGAGVALKIGPSFANSAAAFMACGYAAIATLVVWLLFFRNHPDGERSEEESSLQQMKVVMKDKNVWLISVMIFFIFGCSTTAQTYMNAGLADYGSGNIAMASSISASSALFVAIGSIFMPAFFARFKKLRPVMLLLCIAQFIVLCLIFILPFGLPTLILMFFMGLFLGGMLAMGKAIPALLPNINPKNLGAVGGIQSTFQNVGAWFVAGYIIAPICQAVCPGNLYFGIYVGCGICALLAGLTVMLLPEMPTSVDAKLKMEMGKNAANADI</sequence>
<accession>A0A0B7MD70</accession>
<evidence type="ECO:0000256" key="4">
    <source>
        <dbReference type="ARBA" id="ARBA00022692"/>
    </source>
</evidence>
<dbReference type="InterPro" id="IPR050189">
    <property type="entry name" value="MFS_Efflux_Transporters"/>
</dbReference>
<name>A0A0B7MD70_9FIRM</name>
<feature type="transmembrane region" description="Helical" evidence="7">
    <location>
        <begin position="210"/>
        <end position="231"/>
    </location>
</feature>
<dbReference type="SUPFAM" id="SSF103473">
    <property type="entry name" value="MFS general substrate transporter"/>
    <property type="match status" value="1"/>
</dbReference>
<keyword evidence="10" id="KW-1185">Reference proteome</keyword>
<evidence type="ECO:0000313" key="9">
    <source>
        <dbReference type="EMBL" id="CEO88509.1"/>
    </source>
</evidence>
<dbReference type="EMBL" id="CDRZ01000112">
    <property type="protein sequence ID" value="CEO88509.1"/>
    <property type="molecule type" value="Genomic_DNA"/>
</dbReference>
<dbReference type="RefSeq" id="WP_044664651.1">
    <property type="nucleotide sequence ID" value="NZ_CDRZ01000112.1"/>
</dbReference>
<dbReference type="InterPro" id="IPR036259">
    <property type="entry name" value="MFS_trans_sf"/>
</dbReference>
<gene>
    <name evidence="9" type="ORF">SSCH_20017</name>
</gene>
<keyword evidence="2" id="KW-0813">Transport</keyword>
<proteinExistence type="predicted"/>
<dbReference type="InterPro" id="IPR011701">
    <property type="entry name" value="MFS"/>
</dbReference>
<keyword evidence="5 7" id="KW-1133">Transmembrane helix</keyword>
<dbReference type="InterPro" id="IPR020846">
    <property type="entry name" value="MFS_dom"/>
</dbReference>
<feature type="transmembrane region" description="Helical" evidence="7">
    <location>
        <begin position="243"/>
        <end position="265"/>
    </location>
</feature>
<evidence type="ECO:0000256" key="3">
    <source>
        <dbReference type="ARBA" id="ARBA00022475"/>
    </source>
</evidence>
<feature type="transmembrane region" description="Helical" evidence="7">
    <location>
        <begin position="371"/>
        <end position="391"/>
    </location>
</feature>
<feature type="transmembrane region" description="Helical" evidence="7">
    <location>
        <begin position="78"/>
        <end position="93"/>
    </location>
</feature>
<feature type="transmembrane region" description="Helical" evidence="7">
    <location>
        <begin position="162"/>
        <end position="183"/>
    </location>
</feature>
<dbReference type="PROSITE" id="PS50850">
    <property type="entry name" value="MFS"/>
    <property type="match status" value="1"/>
</dbReference>
<organism evidence="9 10">
    <name type="scientific">Syntrophaceticus schinkii</name>
    <dbReference type="NCBI Taxonomy" id="499207"/>
    <lineage>
        <taxon>Bacteria</taxon>
        <taxon>Bacillati</taxon>
        <taxon>Bacillota</taxon>
        <taxon>Clostridia</taxon>
        <taxon>Thermoanaerobacterales</taxon>
        <taxon>Thermoanaerobacterales Family III. Incertae Sedis</taxon>
        <taxon>Syntrophaceticus</taxon>
    </lineage>
</organism>
<dbReference type="Gene3D" id="1.20.1250.20">
    <property type="entry name" value="MFS general substrate transporter like domains"/>
    <property type="match status" value="2"/>
</dbReference>
<feature type="transmembrane region" description="Helical" evidence="7">
    <location>
        <begin position="12"/>
        <end position="34"/>
    </location>
</feature>
<feature type="transmembrane region" description="Helical" evidence="7">
    <location>
        <begin position="46"/>
        <end position="66"/>
    </location>
</feature>
<dbReference type="GO" id="GO:0022857">
    <property type="term" value="F:transmembrane transporter activity"/>
    <property type="evidence" value="ECO:0007669"/>
    <property type="project" value="InterPro"/>
</dbReference>
<evidence type="ECO:0000256" key="5">
    <source>
        <dbReference type="ARBA" id="ARBA00022989"/>
    </source>
</evidence>
<comment type="subcellular location">
    <subcellularLocation>
        <location evidence="1">Cell membrane</location>
        <topology evidence="1">Multi-pass membrane protein</topology>
    </subcellularLocation>
</comment>
<evidence type="ECO:0000313" key="10">
    <source>
        <dbReference type="Proteomes" id="UP000046155"/>
    </source>
</evidence>
<dbReference type="PANTHER" id="PTHR43124">
    <property type="entry name" value="PURINE EFFLUX PUMP PBUE"/>
    <property type="match status" value="1"/>
</dbReference>
<reference evidence="10" key="1">
    <citation type="submission" date="2015-01" db="EMBL/GenBank/DDBJ databases">
        <authorList>
            <person name="Manzoor Shahid"/>
            <person name="Zubair Saima"/>
        </authorList>
    </citation>
    <scope>NUCLEOTIDE SEQUENCE [LARGE SCALE GENOMIC DNA]</scope>
    <source>
        <strain evidence="10">Sp3</strain>
    </source>
</reference>
<dbReference type="GO" id="GO:0005886">
    <property type="term" value="C:plasma membrane"/>
    <property type="evidence" value="ECO:0007669"/>
    <property type="project" value="UniProtKB-SubCell"/>
</dbReference>
<evidence type="ECO:0000259" key="8">
    <source>
        <dbReference type="PROSITE" id="PS50850"/>
    </source>
</evidence>